<evidence type="ECO:0000313" key="2">
    <source>
        <dbReference type="Proteomes" id="UP000432727"/>
    </source>
</evidence>
<gene>
    <name evidence="1" type="ORF">GRI34_11225</name>
</gene>
<keyword evidence="2" id="KW-1185">Reference proteome</keyword>
<organism evidence="1 2">
    <name type="scientific">Qipengyuania aquimaris</name>
    <dbReference type="NCBI Taxonomy" id="255984"/>
    <lineage>
        <taxon>Bacteria</taxon>
        <taxon>Pseudomonadati</taxon>
        <taxon>Pseudomonadota</taxon>
        <taxon>Alphaproteobacteria</taxon>
        <taxon>Sphingomonadales</taxon>
        <taxon>Erythrobacteraceae</taxon>
        <taxon>Qipengyuania</taxon>
    </lineage>
</organism>
<proteinExistence type="predicted"/>
<evidence type="ECO:0008006" key="3">
    <source>
        <dbReference type="Google" id="ProtNLM"/>
    </source>
</evidence>
<dbReference type="EMBL" id="WTYI01000001">
    <property type="protein sequence ID" value="MXO96988.1"/>
    <property type="molecule type" value="Genomic_DNA"/>
</dbReference>
<reference evidence="1 2" key="1">
    <citation type="submission" date="2019-12" db="EMBL/GenBank/DDBJ databases">
        <title>Genomic-based taxomic classification of the family Erythrobacteraceae.</title>
        <authorList>
            <person name="Xu L."/>
        </authorList>
    </citation>
    <scope>NUCLEOTIDE SEQUENCE [LARGE SCALE GENOMIC DNA]</scope>
    <source>
        <strain evidence="1 2">JCM 12189</strain>
    </source>
</reference>
<dbReference type="Proteomes" id="UP000432727">
    <property type="component" value="Unassembled WGS sequence"/>
</dbReference>
<dbReference type="RefSeq" id="WP_160595996.1">
    <property type="nucleotide sequence ID" value="NZ_WTYI01000001.1"/>
</dbReference>
<dbReference type="AlphaFoldDB" id="A0A6I4TQV9"/>
<accession>A0A6I4TQV9</accession>
<comment type="caution">
    <text evidence="1">The sequence shown here is derived from an EMBL/GenBank/DDBJ whole genome shotgun (WGS) entry which is preliminary data.</text>
</comment>
<protein>
    <recommendedName>
        <fullName evidence="3">TonB C-terminal domain-containing protein</fullName>
    </recommendedName>
</protein>
<dbReference type="Gene3D" id="3.30.1150.10">
    <property type="match status" value="1"/>
</dbReference>
<name>A0A6I4TQV9_9SPHN</name>
<evidence type="ECO:0000313" key="1">
    <source>
        <dbReference type="EMBL" id="MXO96988.1"/>
    </source>
</evidence>
<dbReference type="SUPFAM" id="SSF74653">
    <property type="entry name" value="TolA/TonB C-terminal domain"/>
    <property type="match status" value="1"/>
</dbReference>
<dbReference type="OrthoDB" id="7585155at2"/>
<sequence>MLMPLGPWQLDMGEHKCRLARLFGTDEAQTIFILDQWNPAVSAQWAVAGPPVRRIRSSREASFAFGPDGDAEEFRFTPGKLNSYGDVIGDRSTVTAHSHPLPGESDYDWGASPRGILSLNTSNAASIETLMISQKGAHPFSLRLGPMEKPLTAFNACMENLVEFWGFDLEEQKAVATPARILNLEKVAGRVQQSYPRDALRNRAQADFHLRLTVGTDGSVEECFLINQTIAKDFDMTRHPCTTFKTIAEAEPARMADGTPVRTFFNTRIVYRMRGNAP</sequence>